<dbReference type="AlphaFoldDB" id="A0A081NG37"/>
<dbReference type="PANTHER" id="PTHR11092:SF0">
    <property type="entry name" value="EPIMERASE FAMILY PROTEIN SDR39U1"/>
    <property type="match status" value="1"/>
</dbReference>
<feature type="domain" description="DUF1731" evidence="3">
    <location>
        <begin position="252"/>
        <end position="298"/>
    </location>
</feature>
<dbReference type="STRING" id="1137799.GZ78_16595"/>
<evidence type="ECO:0000259" key="2">
    <source>
        <dbReference type="Pfam" id="PF01370"/>
    </source>
</evidence>
<dbReference type="Pfam" id="PF01370">
    <property type="entry name" value="Epimerase"/>
    <property type="match status" value="1"/>
</dbReference>
<evidence type="ECO:0000256" key="1">
    <source>
        <dbReference type="ARBA" id="ARBA00009353"/>
    </source>
</evidence>
<keyword evidence="5" id="KW-1185">Reference proteome</keyword>
<name>A0A081NG37_9GAMM</name>
<dbReference type="Pfam" id="PF08338">
    <property type="entry name" value="DUF1731"/>
    <property type="match status" value="1"/>
</dbReference>
<dbReference type="InterPro" id="IPR036291">
    <property type="entry name" value="NAD(P)-bd_dom_sf"/>
</dbReference>
<dbReference type="RefSeq" id="WP_034838431.1">
    <property type="nucleotide sequence ID" value="NZ_JOKH01000003.1"/>
</dbReference>
<evidence type="ECO:0008006" key="6">
    <source>
        <dbReference type="Google" id="ProtNLM"/>
    </source>
</evidence>
<dbReference type="PANTHER" id="PTHR11092">
    <property type="entry name" value="SUGAR NUCLEOTIDE EPIMERASE RELATED"/>
    <property type="match status" value="1"/>
</dbReference>
<reference evidence="4 5" key="1">
    <citation type="submission" date="2014-06" db="EMBL/GenBank/DDBJ databases">
        <title>Whole Genome Sequences of Three Symbiotic Endozoicomonas Bacteria.</title>
        <authorList>
            <person name="Neave M.J."/>
            <person name="Apprill A."/>
            <person name="Voolstra C.R."/>
        </authorList>
    </citation>
    <scope>NUCLEOTIDE SEQUENCE [LARGE SCALE GENOMIC DNA]</scope>
    <source>
        <strain evidence="4 5">DSM 25634</strain>
    </source>
</reference>
<protein>
    <recommendedName>
        <fullName evidence="6">TIGR01777 family protein</fullName>
    </recommendedName>
</protein>
<dbReference type="eggNOG" id="COG1090">
    <property type="taxonomic scope" value="Bacteria"/>
</dbReference>
<dbReference type="OrthoDB" id="9801773at2"/>
<evidence type="ECO:0000259" key="3">
    <source>
        <dbReference type="Pfam" id="PF08338"/>
    </source>
</evidence>
<dbReference type="InterPro" id="IPR013549">
    <property type="entry name" value="DUF1731"/>
</dbReference>
<dbReference type="CDD" id="cd05242">
    <property type="entry name" value="SDR_a8"/>
    <property type="match status" value="1"/>
</dbReference>
<comment type="caution">
    <text evidence="4">The sequence shown here is derived from an EMBL/GenBank/DDBJ whole genome shotgun (WGS) entry which is preliminary data.</text>
</comment>
<comment type="similarity">
    <text evidence="1">Belongs to the NAD(P)-dependent epimerase/dehydratase family. SDR39U1 subfamily.</text>
</comment>
<dbReference type="NCBIfam" id="TIGR01777">
    <property type="entry name" value="yfcH"/>
    <property type="match status" value="1"/>
</dbReference>
<dbReference type="InterPro" id="IPR001509">
    <property type="entry name" value="Epimerase_deHydtase"/>
</dbReference>
<dbReference type="Proteomes" id="UP000028073">
    <property type="component" value="Unassembled WGS sequence"/>
</dbReference>
<sequence>MQILITGGTGFIGRRLVAKLLSKGHRMTVLSRQDAKEVRRLLTSEVKPVKSLSAVNPSIAYDAVINLAGEGVMDERWTPSRKRQLLESRVTLTSELVDLIERMENRPRCLISGSAIGFYGGRDDATRLDESSDPGDDFAAGLCVRWEQAAKRAEGLDVKVCLVRTSVVLHPEGGAMHEMLPPFRLGIGGPLGSGKQMMSWIHMDDMVNALLFLLEKESVQGIFNATAPKAVSNKEYSKALAASLNRPAFLTMPAMILKLLLGESSEMVLKGQNVYPERLLAEGFQFTYPQLQPALTQLIDA</sequence>
<proteinExistence type="inferred from homology"/>
<feature type="domain" description="NAD-dependent epimerase/dehydratase" evidence="2">
    <location>
        <begin position="3"/>
        <end position="224"/>
    </location>
</feature>
<gene>
    <name evidence="4" type="ORF">GZ78_16595</name>
</gene>
<organism evidence="4 5">
    <name type="scientific">Endozoicomonas numazuensis</name>
    <dbReference type="NCBI Taxonomy" id="1137799"/>
    <lineage>
        <taxon>Bacteria</taxon>
        <taxon>Pseudomonadati</taxon>
        <taxon>Pseudomonadota</taxon>
        <taxon>Gammaproteobacteria</taxon>
        <taxon>Oceanospirillales</taxon>
        <taxon>Endozoicomonadaceae</taxon>
        <taxon>Endozoicomonas</taxon>
    </lineage>
</organism>
<dbReference type="InterPro" id="IPR010099">
    <property type="entry name" value="SDR39U1"/>
</dbReference>
<evidence type="ECO:0000313" key="5">
    <source>
        <dbReference type="Proteomes" id="UP000028073"/>
    </source>
</evidence>
<dbReference type="Gene3D" id="3.40.50.720">
    <property type="entry name" value="NAD(P)-binding Rossmann-like Domain"/>
    <property type="match status" value="1"/>
</dbReference>
<accession>A0A081NG37</accession>
<dbReference type="EMBL" id="JOKH01000003">
    <property type="protein sequence ID" value="KEQ17410.1"/>
    <property type="molecule type" value="Genomic_DNA"/>
</dbReference>
<dbReference type="SUPFAM" id="SSF51735">
    <property type="entry name" value="NAD(P)-binding Rossmann-fold domains"/>
    <property type="match status" value="1"/>
</dbReference>
<evidence type="ECO:0000313" key="4">
    <source>
        <dbReference type="EMBL" id="KEQ17410.1"/>
    </source>
</evidence>